<dbReference type="STRING" id="67285.AQI88_38950"/>
<keyword evidence="2" id="KW-1185">Reference proteome</keyword>
<protein>
    <submittedName>
        <fullName evidence="1">Uncharacterized protein</fullName>
    </submittedName>
</protein>
<dbReference type="AlphaFoldDB" id="A0A101NBM2"/>
<evidence type="ECO:0000313" key="2">
    <source>
        <dbReference type="Proteomes" id="UP000054241"/>
    </source>
</evidence>
<reference evidence="1 2" key="1">
    <citation type="submission" date="2015-10" db="EMBL/GenBank/DDBJ databases">
        <title>Draft genome sequence of Streptomyces cellostaticus DSM 40189, type strain for the species Streptomyces cellostaticus.</title>
        <authorList>
            <person name="Ruckert C."/>
            <person name="Winkler A."/>
            <person name="Kalinowski J."/>
            <person name="Kampfer P."/>
            <person name="Glaeser S."/>
        </authorList>
    </citation>
    <scope>NUCLEOTIDE SEQUENCE [LARGE SCALE GENOMIC DNA]</scope>
    <source>
        <strain evidence="1 2">DSM 40189</strain>
    </source>
</reference>
<dbReference type="OrthoDB" id="9256162at2"/>
<evidence type="ECO:0000313" key="1">
    <source>
        <dbReference type="EMBL" id="KUM90136.1"/>
    </source>
</evidence>
<dbReference type="EMBL" id="LMWL01000088">
    <property type="protein sequence ID" value="KUM90136.1"/>
    <property type="molecule type" value="Genomic_DNA"/>
</dbReference>
<accession>A0A101NBM2</accession>
<organism evidence="1 2">
    <name type="scientific">Streptomyces cellostaticus</name>
    <dbReference type="NCBI Taxonomy" id="67285"/>
    <lineage>
        <taxon>Bacteria</taxon>
        <taxon>Bacillati</taxon>
        <taxon>Actinomycetota</taxon>
        <taxon>Actinomycetes</taxon>
        <taxon>Kitasatosporales</taxon>
        <taxon>Streptomycetaceae</taxon>
        <taxon>Streptomyces</taxon>
    </lineage>
</organism>
<dbReference type="RefSeq" id="WP_067009676.1">
    <property type="nucleotide sequence ID" value="NZ_BNDU01000008.1"/>
</dbReference>
<proteinExistence type="predicted"/>
<dbReference type="Proteomes" id="UP000054241">
    <property type="component" value="Unassembled WGS sequence"/>
</dbReference>
<name>A0A101NBM2_9ACTN</name>
<sequence>MRHFTDAFTNQAVLSPEQVCQWLPELVRADGKPPADFMPAFLHEATHHWCFSSPVYTLVTLLGMRSRVEAFLALEASTPAQRAHWEARSVEDLLRAETVTDVYRPLAEGLAAFAEFDLLPAPWNRLLPAPLRWAVKFYGARTVVDVAQVRLGDEVRRRKESLLAQPLSCQDSDGYLAGYLTVKMLQNRWSLDHPEPGLWTSDQFLEIAYHRFYEDEDLIALLLDPGQRAPASMNTLVAYLAQRIQGSFMGIAARLADEQRARMGAVRTAGPIRYTAPVVSEDVGPGFAGLWQMVFADLPIDMSSAGLESGQLARHFSLILHSRDLMLIGELPCTVDIRDGRAHVFANGREVASLAMGKSPEGRCTPAILYLYLMTRGGQRVVAVAATEPDFSLFCSSDPPWSTGPVWSSNPEIAGNSEFALEGLVLGRLSHSLAQELISSRAAAFGQFPGLRRVGGYRRQTRGFLDPIYRLCGALDVPEDQLEPVWALMRDEGFYGLFDHDADLVQALATAGLVSSAGLVGNLEWVFERMGMTGDAAVASLRRFADRFGMFRIADGRDEPPGRLFCSV</sequence>
<comment type="caution">
    <text evidence="1">The sequence shown here is derived from an EMBL/GenBank/DDBJ whole genome shotgun (WGS) entry which is preliminary data.</text>
</comment>
<gene>
    <name evidence="1" type="ORF">AQI88_38950</name>
</gene>